<dbReference type="OrthoDB" id="9806525at2"/>
<dbReference type="CDD" id="cd00761">
    <property type="entry name" value="Glyco_tranf_GTA_type"/>
    <property type="match status" value="1"/>
</dbReference>
<feature type="domain" description="Glycosyltransferase 2-like" evidence="1">
    <location>
        <begin position="40"/>
        <end position="207"/>
    </location>
</feature>
<dbReference type="RefSeq" id="WP_106619925.1">
    <property type="nucleotide sequence ID" value="NZ_PYAX01000021.1"/>
</dbReference>
<gene>
    <name evidence="2" type="ORF">B0I31_12159</name>
</gene>
<dbReference type="GO" id="GO:0016740">
    <property type="term" value="F:transferase activity"/>
    <property type="evidence" value="ECO:0007669"/>
    <property type="project" value="UniProtKB-KW"/>
</dbReference>
<dbReference type="Pfam" id="PF00535">
    <property type="entry name" value="Glycos_transf_2"/>
    <property type="match status" value="1"/>
</dbReference>
<organism evidence="2 3">
    <name type="scientific">Saccharothrix carnea</name>
    <dbReference type="NCBI Taxonomy" id="1280637"/>
    <lineage>
        <taxon>Bacteria</taxon>
        <taxon>Bacillati</taxon>
        <taxon>Actinomycetota</taxon>
        <taxon>Actinomycetes</taxon>
        <taxon>Pseudonocardiales</taxon>
        <taxon>Pseudonocardiaceae</taxon>
        <taxon>Saccharothrix</taxon>
    </lineage>
</organism>
<dbReference type="PANTHER" id="PTHR43646">
    <property type="entry name" value="GLYCOSYLTRANSFERASE"/>
    <property type="match status" value="1"/>
</dbReference>
<dbReference type="AlphaFoldDB" id="A0A2P8HYX2"/>
<sequence>MGKWGVLGAAVALARAAVTIKVWQEVKRLPAAPVDAGPVTVVVPARDEERNIDRCLTGLREQDYADLRIVVVDDASTDRTAEIVRRHAAEDPRVRLVSSSGPPSGWAGKVHALHVGTADADTDWLLFVDADTEAAPDLVGRLLAGARRDDLDLVSTAGRATRPSAGWWLLLPPVNQLLFETTTVDGRRGMALAVGHCILVRRAMYERAGGWAAIAGSRADDVGFATLVRDTGGRTRYVDGSDSLTTTGLDTFGDTWASMRKSMVAGTSMYAKGPASAFLSLGSTGLAHIAYGVVPVVTALRGSKLGMLAWLAQSAAEWIYLKRTRQPQSAAVLGPLAYVTFGAMSLEAAWQALHGTTKWKDRDVRG</sequence>
<keyword evidence="2" id="KW-0808">Transferase</keyword>
<reference evidence="2 3" key="1">
    <citation type="submission" date="2018-03" db="EMBL/GenBank/DDBJ databases">
        <title>Genomic Encyclopedia of Type Strains, Phase III (KMG-III): the genomes of soil and plant-associated and newly described type strains.</title>
        <authorList>
            <person name="Whitman W."/>
        </authorList>
    </citation>
    <scope>NUCLEOTIDE SEQUENCE [LARGE SCALE GENOMIC DNA]</scope>
    <source>
        <strain evidence="2 3">CGMCC 4.7097</strain>
    </source>
</reference>
<proteinExistence type="predicted"/>
<accession>A0A2P8HYX2</accession>
<dbReference type="EMBL" id="PYAX01000021">
    <property type="protein sequence ID" value="PSL51429.1"/>
    <property type="molecule type" value="Genomic_DNA"/>
</dbReference>
<name>A0A2P8HYX2_SACCR</name>
<protein>
    <submittedName>
        <fullName evidence="2">Glycosyl transferase family 2</fullName>
    </submittedName>
</protein>
<evidence type="ECO:0000259" key="1">
    <source>
        <dbReference type="Pfam" id="PF00535"/>
    </source>
</evidence>
<dbReference type="InterPro" id="IPR001173">
    <property type="entry name" value="Glyco_trans_2-like"/>
</dbReference>
<dbReference type="Gene3D" id="3.90.550.10">
    <property type="entry name" value="Spore Coat Polysaccharide Biosynthesis Protein SpsA, Chain A"/>
    <property type="match status" value="1"/>
</dbReference>
<dbReference type="Proteomes" id="UP000241118">
    <property type="component" value="Unassembled WGS sequence"/>
</dbReference>
<dbReference type="SUPFAM" id="SSF53448">
    <property type="entry name" value="Nucleotide-diphospho-sugar transferases"/>
    <property type="match status" value="1"/>
</dbReference>
<evidence type="ECO:0000313" key="2">
    <source>
        <dbReference type="EMBL" id="PSL51429.1"/>
    </source>
</evidence>
<dbReference type="InterPro" id="IPR029044">
    <property type="entry name" value="Nucleotide-diphossugar_trans"/>
</dbReference>
<dbReference type="PANTHER" id="PTHR43646:SF3">
    <property type="entry name" value="SLR1566 PROTEIN"/>
    <property type="match status" value="1"/>
</dbReference>
<evidence type="ECO:0000313" key="3">
    <source>
        <dbReference type="Proteomes" id="UP000241118"/>
    </source>
</evidence>
<comment type="caution">
    <text evidence="2">The sequence shown here is derived from an EMBL/GenBank/DDBJ whole genome shotgun (WGS) entry which is preliminary data.</text>
</comment>
<keyword evidence="3" id="KW-1185">Reference proteome</keyword>